<organism evidence="1">
    <name type="scientific">Anguilla anguilla</name>
    <name type="common">European freshwater eel</name>
    <name type="synonym">Muraena anguilla</name>
    <dbReference type="NCBI Taxonomy" id="7936"/>
    <lineage>
        <taxon>Eukaryota</taxon>
        <taxon>Metazoa</taxon>
        <taxon>Chordata</taxon>
        <taxon>Craniata</taxon>
        <taxon>Vertebrata</taxon>
        <taxon>Euteleostomi</taxon>
        <taxon>Actinopterygii</taxon>
        <taxon>Neopterygii</taxon>
        <taxon>Teleostei</taxon>
        <taxon>Anguilliformes</taxon>
        <taxon>Anguillidae</taxon>
        <taxon>Anguilla</taxon>
    </lineage>
</organism>
<reference evidence="1" key="2">
    <citation type="journal article" date="2015" name="Fish Shellfish Immunol.">
        <title>Early steps in the European eel (Anguilla anguilla)-Vibrio vulnificus interaction in the gills: Role of the RtxA13 toxin.</title>
        <authorList>
            <person name="Callol A."/>
            <person name="Pajuelo D."/>
            <person name="Ebbesson L."/>
            <person name="Teles M."/>
            <person name="MacKenzie S."/>
            <person name="Amaro C."/>
        </authorList>
    </citation>
    <scope>NUCLEOTIDE SEQUENCE</scope>
</reference>
<dbReference type="EMBL" id="GBXM01062018">
    <property type="protein sequence ID" value="JAH46559.1"/>
    <property type="molecule type" value="Transcribed_RNA"/>
</dbReference>
<reference evidence="1" key="1">
    <citation type="submission" date="2014-11" db="EMBL/GenBank/DDBJ databases">
        <authorList>
            <person name="Amaro Gonzalez C."/>
        </authorList>
    </citation>
    <scope>NUCLEOTIDE SEQUENCE</scope>
</reference>
<dbReference type="AlphaFoldDB" id="A0A0E9SYY0"/>
<proteinExistence type="predicted"/>
<name>A0A0E9SYY0_ANGAN</name>
<accession>A0A0E9SYY0</accession>
<protein>
    <submittedName>
        <fullName evidence="1">Uncharacterized protein</fullName>
    </submittedName>
</protein>
<sequence>MLILGLAGTLFPTWPTRESTVDQRKVKTRMHSNWISSAFF</sequence>
<evidence type="ECO:0000313" key="1">
    <source>
        <dbReference type="EMBL" id="JAH46559.1"/>
    </source>
</evidence>